<reference evidence="2 3" key="1">
    <citation type="submission" date="2023-02" db="EMBL/GenBank/DDBJ databases">
        <title>LHISI_Scaffold_Assembly.</title>
        <authorList>
            <person name="Stuart O.P."/>
            <person name="Cleave R."/>
            <person name="Magrath M.J.L."/>
            <person name="Mikheyev A.S."/>
        </authorList>
    </citation>
    <scope>NUCLEOTIDE SEQUENCE [LARGE SCALE GENOMIC DNA]</scope>
    <source>
        <strain evidence="2">Daus_M_001</strain>
        <tissue evidence="2">Leg muscle</tissue>
    </source>
</reference>
<dbReference type="Proteomes" id="UP001159363">
    <property type="component" value="Chromosome 8"/>
</dbReference>
<sequence>MTRSHGSQVTENNASATANHVPWKTRSPFCASVYRRRRSGIATIAATQRRTGCNKVSIGWRRVTRAGETGDPRENPPTSGVVWHDSHVQYGNEKMTAETNQQNFAPKSILVRRLLGEVSEDKPQARSSSVLMNESCMETALSVSVTPRRRLTFAASLSLGLCWWVQASAEAMAHPHHNNIIALFRTLDACSMHGVWAPDAPMAIAMSQYSLHSPTPQQYHRTFSHAGCMQHARSLGAGCSHDYRHVPVLTSLTHTTTISSHFPARWMHAACTEFLRRMLP</sequence>
<name>A0ABQ9GV23_9NEOP</name>
<accession>A0ABQ9GV23</accession>
<keyword evidence="3" id="KW-1185">Reference proteome</keyword>
<evidence type="ECO:0000313" key="3">
    <source>
        <dbReference type="Proteomes" id="UP001159363"/>
    </source>
</evidence>
<feature type="region of interest" description="Disordered" evidence="1">
    <location>
        <begin position="1"/>
        <end position="20"/>
    </location>
</feature>
<feature type="compositionally biased region" description="Polar residues" evidence="1">
    <location>
        <begin position="1"/>
        <end position="18"/>
    </location>
</feature>
<dbReference type="EMBL" id="JARBHB010000009">
    <property type="protein sequence ID" value="KAJ8875885.1"/>
    <property type="molecule type" value="Genomic_DNA"/>
</dbReference>
<comment type="caution">
    <text evidence="2">The sequence shown here is derived from an EMBL/GenBank/DDBJ whole genome shotgun (WGS) entry which is preliminary data.</text>
</comment>
<evidence type="ECO:0000313" key="2">
    <source>
        <dbReference type="EMBL" id="KAJ8875885.1"/>
    </source>
</evidence>
<organism evidence="2 3">
    <name type="scientific">Dryococelus australis</name>
    <dbReference type="NCBI Taxonomy" id="614101"/>
    <lineage>
        <taxon>Eukaryota</taxon>
        <taxon>Metazoa</taxon>
        <taxon>Ecdysozoa</taxon>
        <taxon>Arthropoda</taxon>
        <taxon>Hexapoda</taxon>
        <taxon>Insecta</taxon>
        <taxon>Pterygota</taxon>
        <taxon>Neoptera</taxon>
        <taxon>Polyneoptera</taxon>
        <taxon>Phasmatodea</taxon>
        <taxon>Verophasmatodea</taxon>
        <taxon>Anareolatae</taxon>
        <taxon>Phasmatidae</taxon>
        <taxon>Eurycanthinae</taxon>
        <taxon>Dryococelus</taxon>
    </lineage>
</organism>
<evidence type="ECO:0000256" key="1">
    <source>
        <dbReference type="SAM" id="MobiDB-lite"/>
    </source>
</evidence>
<protein>
    <submittedName>
        <fullName evidence="2">Uncharacterized protein</fullName>
    </submittedName>
</protein>
<proteinExistence type="predicted"/>
<gene>
    <name evidence="2" type="ORF">PR048_023792</name>
</gene>